<organism evidence="2 3">
    <name type="scientific">Candidatus Woesebacteria bacterium GW2011_GWA1_40_43</name>
    <dbReference type="NCBI Taxonomy" id="1618553"/>
    <lineage>
        <taxon>Bacteria</taxon>
        <taxon>Candidatus Woeseibacteriota</taxon>
    </lineage>
</organism>
<name>A0A0G0SET2_9BACT</name>
<evidence type="ECO:0000313" key="3">
    <source>
        <dbReference type="Proteomes" id="UP000034293"/>
    </source>
</evidence>
<proteinExistence type="predicted"/>
<dbReference type="Proteomes" id="UP000034293">
    <property type="component" value="Unassembled WGS sequence"/>
</dbReference>
<dbReference type="SUPFAM" id="SSF53335">
    <property type="entry name" value="S-adenosyl-L-methionine-dependent methyltransferases"/>
    <property type="match status" value="1"/>
</dbReference>
<dbReference type="Pfam" id="PF08241">
    <property type="entry name" value="Methyltransf_11"/>
    <property type="match status" value="1"/>
</dbReference>
<evidence type="ECO:0000313" key="2">
    <source>
        <dbReference type="EMBL" id="KKR63468.1"/>
    </source>
</evidence>
<dbReference type="AlphaFoldDB" id="A0A0G0SET2"/>
<evidence type="ECO:0000259" key="1">
    <source>
        <dbReference type="Pfam" id="PF08241"/>
    </source>
</evidence>
<dbReference type="InterPro" id="IPR029063">
    <property type="entry name" value="SAM-dependent_MTases_sf"/>
</dbReference>
<dbReference type="GO" id="GO:0008757">
    <property type="term" value="F:S-adenosylmethionine-dependent methyltransferase activity"/>
    <property type="evidence" value="ECO:0007669"/>
    <property type="project" value="InterPro"/>
</dbReference>
<feature type="domain" description="Methyltransferase type 11" evidence="1">
    <location>
        <begin position="51"/>
        <end position="143"/>
    </location>
</feature>
<dbReference type="InterPro" id="IPR013216">
    <property type="entry name" value="Methyltransf_11"/>
</dbReference>
<accession>A0A0G0SET2</accession>
<gene>
    <name evidence="2" type="ORF">UU02_C0024G0011</name>
</gene>
<protein>
    <recommendedName>
        <fullName evidence="1">Methyltransferase type 11 domain-containing protein</fullName>
    </recommendedName>
</protein>
<dbReference type="PANTHER" id="PTHR43861:SF1">
    <property type="entry name" value="TRANS-ACONITATE 2-METHYLTRANSFERASE"/>
    <property type="match status" value="1"/>
</dbReference>
<reference evidence="2 3" key="1">
    <citation type="journal article" date="2015" name="Nature">
        <title>rRNA introns, odd ribosomes, and small enigmatic genomes across a large radiation of phyla.</title>
        <authorList>
            <person name="Brown C.T."/>
            <person name="Hug L.A."/>
            <person name="Thomas B.C."/>
            <person name="Sharon I."/>
            <person name="Castelle C.J."/>
            <person name="Singh A."/>
            <person name="Wilkins M.J."/>
            <person name="Williams K.H."/>
            <person name="Banfield J.F."/>
        </authorList>
    </citation>
    <scope>NUCLEOTIDE SEQUENCE [LARGE SCALE GENOMIC DNA]</scope>
</reference>
<dbReference type="PANTHER" id="PTHR43861">
    <property type="entry name" value="TRANS-ACONITATE 2-METHYLTRANSFERASE-RELATED"/>
    <property type="match status" value="1"/>
</dbReference>
<sequence>MRKDFRNTSWQKVAPWYNRVTEQGRGHYYHQHVVIPGVIKLLDLKPEDKLLDLACGNGVLAKSLPQNVEYWGVDIAPSLINSAKRNDRNPKHKYLVSDVTKPLQASNDFTHAAIILALQNVKSPVKALHNVSQHLIKNGDLVVVLNHPAFRIPRQSSWGLDADRKIQYRRIDKYMSPMDIPINMNPSDRGSEVTMSYHFPLSSYSKMLKDAGFVIELIEEWTSDKESQGKAARMENRSRSEIPLFLAIKAKKL</sequence>
<comment type="caution">
    <text evidence="2">The sequence shown here is derived from an EMBL/GenBank/DDBJ whole genome shotgun (WGS) entry which is preliminary data.</text>
</comment>
<dbReference type="CDD" id="cd02440">
    <property type="entry name" value="AdoMet_MTases"/>
    <property type="match status" value="1"/>
</dbReference>
<dbReference type="EMBL" id="LBZA01000024">
    <property type="protein sequence ID" value="KKR63468.1"/>
    <property type="molecule type" value="Genomic_DNA"/>
</dbReference>
<dbReference type="Gene3D" id="3.40.50.150">
    <property type="entry name" value="Vaccinia Virus protein VP39"/>
    <property type="match status" value="1"/>
</dbReference>